<sequence length="67" mass="7508">MDTMVKEENYAGAMLRWDGSPAIRDIVGELDPKTRIALGLSSWKEGRPEQAWNLVSPFLLAEGTPQY</sequence>
<proteinExistence type="predicted"/>
<comment type="caution">
    <text evidence="1">The sequence shown here is derived from an EMBL/GenBank/DDBJ whole genome shotgun (WGS) entry which is preliminary data.</text>
</comment>
<name>A0A6P1ZA86_9BACT</name>
<dbReference type="EMBL" id="QMIF01000290">
    <property type="protein sequence ID" value="TVM25117.1"/>
    <property type="molecule type" value="Genomic_DNA"/>
</dbReference>
<protein>
    <submittedName>
        <fullName evidence="1">Uncharacterized protein</fullName>
    </submittedName>
</protein>
<dbReference type="Proteomes" id="UP000434052">
    <property type="component" value="Unassembled WGS sequence"/>
</dbReference>
<organism evidence="1 2">
    <name type="scientific">Oceanidesulfovibrio marinus</name>
    <dbReference type="NCBI Taxonomy" id="370038"/>
    <lineage>
        <taxon>Bacteria</taxon>
        <taxon>Pseudomonadati</taxon>
        <taxon>Thermodesulfobacteriota</taxon>
        <taxon>Desulfovibrionia</taxon>
        <taxon>Desulfovibrionales</taxon>
        <taxon>Desulfovibrionaceae</taxon>
        <taxon>Oceanidesulfovibrio</taxon>
    </lineage>
</organism>
<evidence type="ECO:0000313" key="1">
    <source>
        <dbReference type="EMBL" id="TVM25117.1"/>
    </source>
</evidence>
<dbReference type="AlphaFoldDB" id="A0A6P1ZA86"/>
<reference evidence="1 2" key="1">
    <citation type="submission" date="2018-06" db="EMBL/GenBank/DDBJ databases">
        <title>Complete genome of Desulfovibrio marinus P48SEP.</title>
        <authorList>
            <person name="Crispim J.S."/>
            <person name="Vidigal P.M.P."/>
            <person name="Silva L.C.F."/>
            <person name="Araujo L.C."/>
            <person name="Laguardia C.N."/>
            <person name="Dias R.S."/>
            <person name="Sousa M.P."/>
            <person name="Paula S.O."/>
            <person name="Silva C."/>
        </authorList>
    </citation>
    <scope>NUCLEOTIDE SEQUENCE [LARGE SCALE GENOMIC DNA]</scope>
    <source>
        <strain evidence="1 2">P48SEP</strain>
    </source>
</reference>
<accession>A0A6P1ZA86</accession>
<gene>
    <name evidence="1" type="ORF">DQK91_23205</name>
</gene>
<evidence type="ECO:0000313" key="2">
    <source>
        <dbReference type="Proteomes" id="UP000434052"/>
    </source>
</evidence>